<reference evidence="1" key="1">
    <citation type="submission" date="2019-11" db="EMBL/GenBank/DDBJ databases">
        <title>Leishmania tarentolae CDS.</title>
        <authorList>
            <person name="Goto Y."/>
            <person name="Yamagishi J."/>
        </authorList>
    </citation>
    <scope>NUCLEOTIDE SEQUENCE [LARGE SCALE GENOMIC DNA]</scope>
    <source>
        <strain evidence="1">Parrot Tar II</strain>
    </source>
</reference>
<dbReference type="AlphaFoldDB" id="A0A640KEN9"/>
<keyword evidence="2" id="KW-1185">Reference proteome</keyword>
<evidence type="ECO:0000313" key="1">
    <source>
        <dbReference type="EMBL" id="GET87758.1"/>
    </source>
</evidence>
<dbReference type="Proteomes" id="UP000419144">
    <property type="component" value="Unassembled WGS sequence"/>
</dbReference>
<organism evidence="1 2">
    <name type="scientific">Leishmania tarentolae</name>
    <name type="common">Sauroleishmania tarentolae</name>
    <dbReference type="NCBI Taxonomy" id="5689"/>
    <lineage>
        <taxon>Eukaryota</taxon>
        <taxon>Discoba</taxon>
        <taxon>Euglenozoa</taxon>
        <taxon>Kinetoplastea</taxon>
        <taxon>Metakinetoplastina</taxon>
        <taxon>Trypanosomatida</taxon>
        <taxon>Trypanosomatidae</taxon>
        <taxon>Leishmaniinae</taxon>
        <taxon>Leishmania</taxon>
        <taxon>lizard Leishmania</taxon>
    </lineage>
</organism>
<proteinExistence type="predicted"/>
<protein>
    <submittedName>
        <fullName evidence="1">Uncharacterized protein</fullName>
    </submittedName>
</protein>
<gene>
    <name evidence="1" type="ORF">LtaPh_1805100</name>
</gene>
<accession>A0A640KEN9</accession>
<dbReference type="EMBL" id="BLBS01000023">
    <property type="protein sequence ID" value="GET87758.1"/>
    <property type="molecule type" value="Genomic_DNA"/>
</dbReference>
<name>A0A640KEN9_LEITA</name>
<dbReference type="VEuPathDB" id="TriTrypDB:LtaPh_1805100"/>
<comment type="caution">
    <text evidence="1">The sequence shown here is derived from an EMBL/GenBank/DDBJ whole genome shotgun (WGS) entry which is preliminary data.</text>
</comment>
<sequence>MLLQEVRYYQLPAMEKSVMDCFEFQQRVVRRQLPQRGARVVAAGFTAG</sequence>
<evidence type="ECO:0000313" key="2">
    <source>
        <dbReference type="Proteomes" id="UP000419144"/>
    </source>
</evidence>